<accession>A0A1M6S4T6</accession>
<dbReference type="Proteomes" id="UP000184452">
    <property type="component" value="Unassembled WGS sequence"/>
</dbReference>
<evidence type="ECO:0000313" key="2">
    <source>
        <dbReference type="EMBL" id="SHK39706.1"/>
    </source>
</evidence>
<organism evidence="2 3">
    <name type="scientific">Nocardiopsis flavescens</name>
    <dbReference type="NCBI Taxonomy" id="758803"/>
    <lineage>
        <taxon>Bacteria</taxon>
        <taxon>Bacillati</taxon>
        <taxon>Actinomycetota</taxon>
        <taxon>Actinomycetes</taxon>
        <taxon>Streptosporangiales</taxon>
        <taxon>Nocardiopsidaceae</taxon>
        <taxon>Nocardiopsis</taxon>
    </lineage>
</organism>
<evidence type="ECO:0000313" key="3">
    <source>
        <dbReference type="Proteomes" id="UP000184452"/>
    </source>
</evidence>
<name>A0A1M6S4T6_9ACTN</name>
<gene>
    <name evidence="2" type="ORF">SAMN05421803_11926</name>
</gene>
<keyword evidence="1" id="KW-1133">Transmembrane helix</keyword>
<dbReference type="AlphaFoldDB" id="A0A1M6S4T6"/>
<keyword evidence="1" id="KW-0812">Transmembrane</keyword>
<protein>
    <submittedName>
        <fullName evidence="2">Uncharacterized protein</fullName>
    </submittedName>
</protein>
<dbReference type="EMBL" id="FQZK01000019">
    <property type="protein sequence ID" value="SHK39706.1"/>
    <property type="molecule type" value="Genomic_DNA"/>
</dbReference>
<keyword evidence="1" id="KW-0472">Membrane</keyword>
<proteinExistence type="predicted"/>
<dbReference type="STRING" id="758803.SAMN05421803_11926"/>
<keyword evidence="3" id="KW-1185">Reference proteome</keyword>
<reference evidence="2 3" key="1">
    <citation type="submission" date="2016-11" db="EMBL/GenBank/DDBJ databases">
        <authorList>
            <person name="Jaros S."/>
            <person name="Januszkiewicz K."/>
            <person name="Wedrychowicz H."/>
        </authorList>
    </citation>
    <scope>NUCLEOTIDE SEQUENCE [LARGE SCALE GENOMIC DNA]</scope>
    <source>
        <strain evidence="2 3">CGMCC 4.5723</strain>
    </source>
</reference>
<sequence>MTSHDPPAVLAQDRPAARPTIPLPLAACTVLAVPLSAWTLHAALGTVLAACYPPVLILLVLLRAGHGRAPGHRRLTALLALALAGAAWAAFASAGLHGLGPADRLGWAVLTVAFYLPAAVTATAPGTAAR</sequence>
<dbReference type="RefSeq" id="WP_143173464.1">
    <property type="nucleotide sequence ID" value="NZ_FQZK01000019.1"/>
</dbReference>
<evidence type="ECO:0000256" key="1">
    <source>
        <dbReference type="SAM" id="Phobius"/>
    </source>
</evidence>
<feature type="transmembrane region" description="Helical" evidence="1">
    <location>
        <begin position="105"/>
        <end position="124"/>
    </location>
</feature>
<feature type="transmembrane region" description="Helical" evidence="1">
    <location>
        <begin position="46"/>
        <end position="65"/>
    </location>
</feature>
<feature type="transmembrane region" description="Helical" evidence="1">
    <location>
        <begin position="77"/>
        <end position="99"/>
    </location>
</feature>